<dbReference type="Pfam" id="PF02212">
    <property type="entry name" value="GED"/>
    <property type="match status" value="1"/>
</dbReference>
<dbReference type="PRINTS" id="PR00195">
    <property type="entry name" value="DYNAMIN"/>
</dbReference>
<dbReference type="Proteomes" id="UP000011750">
    <property type="component" value="Chromosome A08"/>
</dbReference>
<dbReference type="GO" id="GO:0005737">
    <property type="term" value="C:cytoplasm"/>
    <property type="evidence" value="ECO:0007669"/>
    <property type="project" value="UniProtKB-ARBA"/>
</dbReference>
<name>M4D1A1_BRACM</name>
<sequence>MGGSMMSEVCDNNIDAGLSSLAITNNVPIQAPIVSSYNDHIRPLLDTVDRLRNLNVMKEGIQLPTIVVAGDQSSGKSSVLESLAGISLPRAADKICTRVPLVMRLQRSSSPEPKIWLKYGDKSYSTDEEHITEDICKATEAIAGTGEGVSDTPLELYVRRQSVPDLTMVDLPGITRNPVKDQPEDIYEQVSAMIKKYIEPQESIILNVLAATCDFSTSCRRLISKIKEQSVTRVIEMEKLTEYTCNPEYTTVCTQKIAAQANFVNAVSSNQSSLTLAGFGTVSITHLRKYPSQLLHQAFDMKVSMTAYWSIVVRRIVDSFTLYLQFTVKNLVNSQFQKEIVGELGGGGDVEKMLDESPSVACKREKLKNSIKLLKESKEAVAAVLDQNHGQGYRY</sequence>
<protein>
    <recommendedName>
        <fullName evidence="6">GED domain-containing protein</fullName>
    </recommendedName>
</protein>
<dbReference type="HOGENOM" id="CLU_008964_8_3_1"/>
<evidence type="ECO:0008006" key="6">
    <source>
        <dbReference type="Google" id="ProtNLM"/>
    </source>
</evidence>
<dbReference type="EnsemblPlants" id="Bra010250.1">
    <property type="protein sequence ID" value="Bra010250.1-P"/>
    <property type="gene ID" value="Bra010250"/>
</dbReference>
<evidence type="ECO:0000259" key="3">
    <source>
        <dbReference type="PROSITE" id="PS51718"/>
    </source>
</evidence>
<keyword evidence="1" id="KW-0505">Motor protein</keyword>
<dbReference type="PROSITE" id="PS51718">
    <property type="entry name" value="G_DYNAMIN_2"/>
    <property type="match status" value="1"/>
</dbReference>
<dbReference type="InterPro" id="IPR022812">
    <property type="entry name" value="Dynamin"/>
</dbReference>
<dbReference type="Gramene" id="Bra010250.1">
    <property type="protein sequence ID" value="Bra010250.1-P"/>
    <property type="gene ID" value="Bra010250"/>
</dbReference>
<dbReference type="GO" id="GO:0005525">
    <property type="term" value="F:GTP binding"/>
    <property type="evidence" value="ECO:0007669"/>
    <property type="project" value="InterPro"/>
</dbReference>
<dbReference type="GO" id="GO:0003924">
    <property type="term" value="F:GTPase activity"/>
    <property type="evidence" value="ECO:0007669"/>
    <property type="project" value="InterPro"/>
</dbReference>
<dbReference type="PROSITE" id="PS51388">
    <property type="entry name" value="GED"/>
    <property type="match status" value="1"/>
</dbReference>
<evidence type="ECO:0000256" key="1">
    <source>
        <dbReference type="ARBA" id="ARBA00023175"/>
    </source>
</evidence>
<accession>M4D1A1</accession>
<dbReference type="InterPro" id="IPR030381">
    <property type="entry name" value="G_DYNAMIN_dom"/>
</dbReference>
<dbReference type="InterPro" id="IPR001401">
    <property type="entry name" value="Dynamin_GTPase"/>
</dbReference>
<dbReference type="OMA" id="YEQVSAM"/>
<feature type="domain" description="GED" evidence="2">
    <location>
        <begin position="298"/>
        <end position="389"/>
    </location>
</feature>
<proteinExistence type="predicted"/>
<dbReference type="PANTHER" id="PTHR11566:SF173">
    <property type="entry name" value="DYNAMIN-RELATED PROTEIN 4C"/>
    <property type="match status" value="1"/>
</dbReference>
<dbReference type="Gene3D" id="3.40.50.300">
    <property type="entry name" value="P-loop containing nucleotide triphosphate hydrolases"/>
    <property type="match status" value="1"/>
</dbReference>
<dbReference type="AlphaFoldDB" id="M4D1A1"/>
<evidence type="ECO:0000313" key="4">
    <source>
        <dbReference type="EnsemblPlants" id="Bra010250.1-P"/>
    </source>
</evidence>
<dbReference type="InterPro" id="IPR003130">
    <property type="entry name" value="GED"/>
</dbReference>
<feature type="domain" description="Dynamin-type G" evidence="3">
    <location>
        <begin position="60"/>
        <end position="228"/>
    </location>
</feature>
<dbReference type="Pfam" id="PF00350">
    <property type="entry name" value="Dynamin_N"/>
    <property type="match status" value="1"/>
</dbReference>
<reference evidence="4" key="3">
    <citation type="submission" date="2023-03" db="UniProtKB">
        <authorList>
            <consortium name="EnsemblPlants"/>
        </authorList>
    </citation>
    <scope>IDENTIFICATION</scope>
    <source>
        <strain evidence="4">cv. Chiifu-401-42</strain>
    </source>
</reference>
<dbReference type="STRING" id="51351.M4D1A1"/>
<organism evidence="4 5">
    <name type="scientific">Brassica campestris</name>
    <name type="common">Field mustard</name>
    <dbReference type="NCBI Taxonomy" id="3711"/>
    <lineage>
        <taxon>Eukaryota</taxon>
        <taxon>Viridiplantae</taxon>
        <taxon>Streptophyta</taxon>
        <taxon>Embryophyta</taxon>
        <taxon>Tracheophyta</taxon>
        <taxon>Spermatophyta</taxon>
        <taxon>Magnoliopsida</taxon>
        <taxon>eudicotyledons</taxon>
        <taxon>Gunneridae</taxon>
        <taxon>Pentapetalae</taxon>
        <taxon>rosids</taxon>
        <taxon>malvids</taxon>
        <taxon>Brassicales</taxon>
        <taxon>Brassicaceae</taxon>
        <taxon>Brassiceae</taxon>
        <taxon>Brassica</taxon>
    </lineage>
</organism>
<reference evidence="4 5" key="2">
    <citation type="journal article" date="2018" name="Hortic Res">
        <title>Improved Brassica rapa reference genome by single-molecule sequencing and chromosome conformation capture technologies.</title>
        <authorList>
            <person name="Zhang L."/>
            <person name="Cai X."/>
            <person name="Wu J."/>
            <person name="Liu M."/>
            <person name="Grob S."/>
            <person name="Cheng F."/>
            <person name="Liang J."/>
            <person name="Cai C."/>
            <person name="Liu Z."/>
            <person name="Liu B."/>
            <person name="Wang F."/>
            <person name="Li S."/>
            <person name="Liu F."/>
            <person name="Li X."/>
            <person name="Cheng L."/>
            <person name="Yang W."/>
            <person name="Li M.H."/>
            <person name="Grossniklaus U."/>
            <person name="Zheng H."/>
            <person name="Wang X."/>
        </authorList>
    </citation>
    <scope>NUCLEOTIDE SEQUENCE [LARGE SCALE GENOMIC DNA]</scope>
    <source>
        <strain evidence="4 5">cv. Chiifu-401-42</strain>
    </source>
</reference>
<evidence type="ECO:0000313" key="5">
    <source>
        <dbReference type="Proteomes" id="UP000011750"/>
    </source>
</evidence>
<dbReference type="CDD" id="cd08771">
    <property type="entry name" value="DLP_1"/>
    <property type="match status" value="1"/>
</dbReference>
<dbReference type="InterPro" id="IPR020850">
    <property type="entry name" value="GED_dom"/>
</dbReference>
<keyword evidence="5" id="KW-1185">Reference proteome</keyword>
<dbReference type="PANTHER" id="PTHR11566">
    <property type="entry name" value="DYNAMIN"/>
    <property type="match status" value="1"/>
</dbReference>
<dbReference type="InParanoid" id="M4D1A1"/>
<dbReference type="InterPro" id="IPR045063">
    <property type="entry name" value="Dynamin_N"/>
</dbReference>
<dbReference type="eggNOG" id="KOG0446">
    <property type="taxonomic scope" value="Eukaryota"/>
</dbReference>
<evidence type="ECO:0000259" key="2">
    <source>
        <dbReference type="PROSITE" id="PS51388"/>
    </source>
</evidence>
<dbReference type="SMART" id="SM00302">
    <property type="entry name" value="GED"/>
    <property type="match status" value="1"/>
</dbReference>
<dbReference type="SUPFAM" id="SSF52540">
    <property type="entry name" value="P-loop containing nucleoside triphosphate hydrolases"/>
    <property type="match status" value="1"/>
</dbReference>
<dbReference type="SMART" id="SM00053">
    <property type="entry name" value="DYNc"/>
    <property type="match status" value="1"/>
</dbReference>
<reference evidence="4 5" key="1">
    <citation type="journal article" date="2011" name="Nat. Genet.">
        <title>The genome of the mesopolyploid crop species Brassica rapa.</title>
        <authorList>
            <consortium name="Brassica rapa Genome Sequencing Project Consortium"/>
            <person name="Wang X."/>
            <person name="Wang H."/>
            <person name="Wang J."/>
            <person name="Sun R."/>
            <person name="Wu J."/>
            <person name="Liu S."/>
            <person name="Bai Y."/>
            <person name="Mun J.H."/>
            <person name="Bancroft I."/>
            <person name="Cheng F."/>
            <person name="Huang S."/>
            <person name="Li X."/>
            <person name="Hua W."/>
            <person name="Wang J."/>
            <person name="Wang X."/>
            <person name="Freeling M."/>
            <person name="Pires J.C."/>
            <person name="Paterson A.H."/>
            <person name="Chalhoub B."/>
            <person name="Wang B."/>
            <person name="Hayward A."/>
            <person name="Sharpe A.G."/>
            <person name="Park B.S."/>
            <person name="Weisshaar B."/>
            <person name="Liu B."/>
            <person name="Li B."/>
            <person name="Liu B."/>
            <person name="Tong C."/>
            <person name="Song C."/>
            <person name="Duran C."/>
            <person name="Peng C."/>
            <person name="Geng C."/>
            <person name="Koh C."/>
            <person name="Lin C."/>
            <person name="Edwards D."/>
            <person name="Mu D."/>
            <person name="Shen D."/>
            <person name="Soumpourou E."/>
            <person name="Li F."/>
            <person name="Fraser F."/>
            <person name="Conant G."/>
            <person name="Lassalle G."/>
            <person name="King G.J."/>
            <person name="Bonnema G."/>
            <person name="Tang H."/>
            <person name="Wang H."/>
            <person name="Belcram H."/>
            <person name="Zhou H."/>
            <person name="Hirakawa H."/>
            <person name="Abe H."/>
            <person name="Guo H."/>
            <person name="Wang H."/>
            <person name="Jin H."/>
            <person name="Parkin I.A."/>
            <person name="Batley J."/>
            <person name="Kim J.S."/>
            <person name="Just J."/>
            <person name="Li J."/>
            <person name="Xu J."/>
            <person name="Deng J."/>
            <person name="Kim J.A."/>
            <person name="Li J."/>
            <person name="Yu J."/>
            <person name="Meng J."/>
            <person name="Wang J."/>
            <person name="Min J."/>
            <person name="Poulain J."/>
            <person name="Wang J."/>
            <person name="Hatakeyama K."/>
            <person name="Wu K."/>
            <person name="Wang L."/>
            <person name="Fang L."/>
            <person name="Trick M."/>
            <person name="Links M.G."/>
            <person name="Zhao M."/>
            <person name="Jin M."/>
            <person name="Ramchiary N."/>
            <person name="Drou N."/>
            <person name="Berkman P.J."/>
            <person name="Cai Q."/>
            <person name="Huang Q."/>
            <person name="Li R."/>
            <person name="Tabata S."/>
            <person name="Cheng S."/>
            <person name="Zhang S."/>
            <person name="Zhang S."/>
            <person name="Huang S."/>
            <person name="Sato S."/>
            <person name="Sun S."/>
            <person name="Kwon S.J."/>
            <person name="Choi S.R."/>
            <person name="Lee T.H."/>
            <person name="Fan W."/>
            <person name="Zhao X."/>
            <person name="Tan X."/>
            <person name="Xu X."/>
            <person name="Wang Y."/>
            <person name="Qiu Y."/>
            <person name="Yin Y."/>
            <person name="Li Y."/>
            <person name="Du Y."/>
            <person name="Liao Y."/>
            <person name="Lim Y."/>
            <person name="Narusaka Y."/>
            <person name="Wang Y."/>
            <person name="Wang Z."/>
            <person name="Li Z."/>
            <person name="Wang Z."/>
            <person name="Xiong Z."/>
            <person name="Zhang Z."/>
        </authorList>
    </citation>
    <scope>NUCLEOTIDE SEQUENCE [LARGE SCALE GENOMIC DNA]</scope>
    <source>
        <strain evidence="4 5">cv. Chiifu-401-42</strain>
    </source>
</reference>
<dbReference type="InterPro" id="IPR027417">
    <property type="entry name" value="P-loop_NTPase"/>
</dbReference>